<dbReference type="SUPFAM" id="SSF49452">
    <property type="entry name" value="Starch-binding domain-like"/>
    <property type="match status" value="1"/>
</dbReference>
<dbReference type="SUPFAM" id="SSF69304">
    <property type="entry name" value="Tricorn protease N-terminal domain"/>
    <property type="match status" value="1"/>
</dbReference>
<dbReference type="PROSITE" id="PS51257">
    <property type="entry name" value="PROKAR_LIPOPROTEIN"/>
    <property type="match status" value="1"/>
</dbReference>
<dbReference type="SUPFAM" id="SSF49265">
    <property type="entry name" value="Fibronectin type III"/>
    <property type="match status" value="1"/>
</dbReference>
<gene>
    <name evidence="3" type="ORF">RM545_08725</name>
</gene>
<dbReference type="RefSeq" id="WP_311494937.1">
    <property type="nucleotide sequence ID" value="NZ_JAVRHO010000010.1"/>
</dbReference>
<dbReference type="InterPro" id="IPR011042">
    <property type="entry name" value="6-blade_b-propeller_TolB-like"/>
</dbReference>
<sequence>MKNIKYLSALCVLLLFGACSEDTIDALGNGSITGTVVNEGSNEPINNVRISTNPASSTVFTDENGEFVLENISEGDYSVEARKEGLLTRFEGATVRPNSEVNVIFELQPEFANNRRPEVPQPSSPVDNATDVAFPVQFVWSSGDPDGDELVYELELRNSVNDEVRTFSNITDTTYTVNDLNYGYKYFWQVKVSDIVNDPVLSPVYAFQTSQLSGRYLYIKNINGNNVIFSSNGENEVQLTSSAKNSFRPRRNNASNKIAFLRTVGGRTQLFTMNPDGTNQFQVTSNIPVNGYDLERIEFSWANDGTSLMYPNFGDLYRVNATGGGTQKIYSTSNGKFITAVDVSEDNSIIALLTNDPDGYNGSIFTISPDGQFKQSVISGVDGALGGIDLAVDNRNLLFTRDVSEYESSTNRQLDTRMFIYNFSSGEIINISQNKPEGTNDLDPRFSPNEAKVIFVNTSNDGLSPRNIYTKSIDENNEENDTRTQIVENATMPDWE</sequence>
<dbReference type="PROSITE" id="PS50853">
    <property type="entry name" value="FN3"/>
    <property type="match status" value="1"/>
</dbReference>
<evidence type="ECO:0000256" key="1">
    <source>
        <dbReference type="SAM" id="SignalP"/>
    </source>
</evidence>
<organism evidence="3 4">
    <name type="scientific">Autumnicola lenta</name>
    <dbReference type="NCBI Taxonomy" id="3075593"/>
    <lineage>
        <taxon>Bacteria</taxon>
        <taxon>Pseudomonadati</taxon>
        <taxon>Bacteroidota</taxon>
        <taxon>Flavobacteriia</taxon>
        <taxon>Flavobacteriales</taxon>
        <taxon>Flavobacteriaceae</taxon>
        <taxon>Autumnicola</taxon>
    </lineage>
</organism>
<protein>
    <submittedName>
        <fullName evidence="3">Carboxypeptidase regulatory-like domain-containing protein</fullName>
    </submittedName>
</protein>
<dbReference type="Gene3D" id="2.60.40.10">
    <property type="entry name" value="Immunoglobulins"/>
    <property type="match status" value="1"/>
</dbReference>
<proteinExistence type="predicted"/>
<dbReference type="Pfam" id="PF13620">
    <property type="entry name" value="CarboxypepD_reg"/>
    <property type="match status" value="1"/>
</dbReference>
<dbReference type="InterPro" id="IPR003961">
    <property type="entry name" value="FN3_dom"/>
</dbReference>
<feature type="signal peptide" evidence="1">
    <location>
        <begin position="1"/>
        <end position="21"/>
    </location>
</feature>
<dbReference type="InterPro" id="IPR013784">
    <property type="entry name" value="Carb-bd-like_fold"/>
</dbReference>
<dbReference type="Gene3D" id="2.120.10.30">
    <property type="entry name" value="TolB, C-terminal domain"/>
    <property type="match status" value="1"/>
</dbReference>
<accession>A0ABU3CK94</accession>
<reference evidence="3 4" key="1">
    <citation type="submission" date="2023-09" db="EMBL/GenBank/DDBJ databases">
        <authorList>
            <person name="Rey-Velasco X."/>
        </authorList>
    </citation>
    <scope>NUCLEOTIDE SEQUENCE [LARGE SCALE GENOMIC DNA]</scope>
    <source>
        <strain evidence="3 4">F260</strain>
    </source>
</reference>
<comment type="caution">
    <text evidence="3">The sequence shown here is derived from an EMBL/GenBank/DDBJ whole genome shotgun (WGS) entry which is preliminary data.</text>
</comment>
<dbReference type="Gene3D" id="2.60.40.1120">
    <property type="entry name" value="Carboxypeptidase-like, regulatory domain"/>
    <property type="match status" value="1"/>
</dbReference>
<feature type="domain" description="Fibronectin type-III" evidence="2">
    <location>
        <begin position="119"/>
        <end position="212"/>
    </location>
</feature>
<feature type="chain" id="PRO_5047101160" evidence="1">
    <location>
        <begin position="22"/>
        <end position="496"/>
    </location>
</feature>
<dbReference type="InterPro" id="IPR036116">
    <property type="entry name" value="FN3_sf"/>
</dbReference>
<dbReference type="InterPro" id="IPR013783">
    <property type="entry name" value="Ig-like_fold"/>
</dbReference>
<dbReference type="EMBL" id="JAVRHO010000010">
    <property type="protein sequence ID" value="MDT0646772.1"/>
    <property type="molecule type" value="Genomic_DNA"/>
</dbReference>
<name>A0ABU3CK94_9FLAO</name>
<dbReference type="Proteomes" id="UP001245285">
    <property type="component" value="Unassembled WGS sequence"/>
</dbReference>
<evidence type="ECO:0000313" key="4">
    <source>
        <dbReference type="Proteomes" id="UP001245285"/>
    </source>
</evidence>
<evidence type="ECO:0000313" key="3">
    <source>
        <dbReference type="EMBL" id="MDT0646772.1"/>
    </source>
</evidence>
<keyword evidence="1" id="KW-0732">Signal</keyword>
<evidence type="ECO:0000259" key="2">
    <source>
        <dbReference type="PROSITE" id="PS50853"/>
    </source>
</evidence>
<keyword evidence="4" id="KW-1185">Reference proteome</keyword>